<keyword evidence="3" id="KW-0479">Metal-binding</keyword>
<dbReference type="GO" id="GO:0032196">
    <property type="term" value="P:transposition"/>
    <property type="evidence" value="ECO:0007669"/>
    <property type="project" value="UniProtKB-KW"/>
</dbReference>
<dbReference type="EMBL" id="FMWL01000001">
    <property type="protein sequence ID" value="SCZ76435.1"/>
    <property type="molecule type" value="Genomic_DNA"/>
</dbReference>
<dbReference type="Proteomes" id="UP000199208">
    <property type="component" value="Unassembled WGS sequence"/>
</dbReference>
<dbReference type="AlphaFoldDB" id="A0A1G5RQR6"/>
<evidence type="ECO:0000256" key="6">
    <source>
        <dbReference type="ARBA" id="ARBA00023172"/>
    </source>
</evidence>
<keyword evidence="2" id="KW-0815">Transposition</keyword>
<keyword evidence="5" id="KW-0238">DNA-binding</keyword>
<evidence type="ECO:0000313" key="11">
    <source>
        <dbReference type="Proteomes" id="UP000199208"/>
    </source>
</evidence>
<evidence type="ECO:0000313" key="10">
    <source>
        <dbReference type="EMBL" id="SCZ76435.1"/>
    </source>
</evidence>
<sequence length="405" mass="48011">MRIEKGYKYRIQPNKTQQEQFETMFSAKRFVWNHFLKLNMERYEKKEHLLTYNKMSKLLTELKANHPWLYQCEKSILQNTLKDLAGAYSRFNKGPKKYSKKTLEKAARTGKALTFYDQEGHPKFKSCRDLVQSCKMSWTGNNIEVKEKEIQYTSSGKYRKQNCKIKLPKVKDVKIAYSRPYQGRMVSAFVTKESDGKYYISLCCIEIEHEPTAATGANVGIDMGLKAFYYTSDKEVAENPKYYRKYEKRMIKEQRKLSRRQKGGKNRNRQRVKVSRWHKRVRNCRKDFIHRLSTSLIHRYDQLFIEDLNVKGMMRSRRLAKSIADAGFSDFVRQLEYKGKWNYKLVRKVDRFYASSQICSECGHQSEQTKDLSVRQYQCEECGLEIDRDFNAAINILREGLRIVS</sequence>
<dbReference type="RefSeq" id="WP_092589051.1">
    <property type="nucleotide sequence ID" value="NZ_FMWL01000001.1"/>
</dbReference>
<keyword evidence="4" id="KW-0862">Zinc</keyword>
<dbReference type="InterPro" id="IPR021027">
    <property type="entry name" value="Transposase_put_HTH"/>
</dbReference>
<comment type="similarity">
    <text evidence="1">In the C-terminal section; belongs to the transposase 35 family.</text>
</comment>
<evidence type="ECO:0000259" key="7">
    <source>
        <dbReference type="Pfam" id="PF01385"/>
    </source>
</evidence>
<dbReference type="GO" id="GO:0003677">
    <property type="term" value="F:DNA binding"/>
    <property type="evidence" value="ECO:0007669"/>
    <property type="project" value="UniProtKB-KW"/>
</dbReference>
<dbReference type="STRING" id="1120920.SAMN03080599_00237"/>
<gene>
    <name evidence="10" type="ORF">SAMN03080599_00237</name>
</gene>
<evidence type="ECO:0000256" key="5">
    <source>
        <dbReference type="ARBA" id="ARBA00023125"/>
    </source>
</evidence>
<feature type="domain" description="Cas12f1-like TNB" evidence="8">
    <location>
        <begin position="328"/>
        <end position="396"/>
    </location>
</feature>
<dbReference type="InterPro" id="IPR010095">
    <property type="entry name" value="Cas12f1-like_TNB"/>
</dbReference>
<accession>A0A1G5RQR6</accession>
<dbReference type="NCBIfam" id="TIGR01766">
    <property type="entry name" value="IS200/IS605 family accessory protein TnpB-like domain"/>
    <property type="match status" value="1"/>
</dbReference>
<dbReference type="OrthoDB" id="1551477at2"/>
<dbReference type="NCBIfam" id="NF040570">
    <property type="entry name" value="guided_TnpB"/>
    <property type="match status" value="1"/>
</dbReference>
<name>A0A1G5RQR6_9FIRM</name>
<protein>
    <submittedName>
        <fullName evidence="10">Transposase, IS605 OrfB family, central region</fullName>
    </submittedName>
</protein>
<dbReference type="Pfam" id="PF01385">
    <property type="entry name" value="OrfB_IS605"/>
    <property type="match status" value="1"/>
</dbReference>
<dbReference type="GO" id="GO:0046872">
    <property type="term" value="F:metal ion binding"/>
    <property type="evidence" value="ECO:0007669"/>
    <property type="project" value="UniProtKB-KW"/>
</dbReference>
<evidence type="ECO:0000259" key="9">
    <source>
        <dbReference type="Pfam" id="PF12323"/>
    </source>
</evidence>
<keyword evidence="11" id="KW-1185">Reference proteome</keyword>
<feature type="domain" description="Probable transposase IS891/IS1136/IS1341" evidence="7">
    <location>
        <begin position="204"/>
        <end position="316"/>
    </location>
</feature>
<dbReference type="InterPro" id="IPR001959">
    <property type="entry name" value="Transposase"/>
</dbReference>
<dbReference type="Pfam" id="PF07282">
    <property type="entry name" value="Cas12f1-like_TNB"/>
    <property type="match status" value="1"/>
</dbReference>
<evidence type="ECO:0000256" key="2">
    <source>
        <dbReference type="ARBA" id="ARBA00022578"/>
    </source>
</evidence>
<reference evidence="10 11" key="1">
    <citation type="submission" date="2016-10" db="EMBL/GenBank/DDBJ databases">
        <authorList>
            <person name="de Groot N.N."/>
        </authorList>
    </citation>
    <scope>NUCLEOTIDE SEQUENCE [LARGE SCALE GENOMIC DNA]</scope>
    <source>
        <strain evidence="10 11">DSM 2784</strain>
    </source>
</reference>
<keyword evidence="6" id="KW-0233">DNA recombination</keyword>
<evidence type="ECO:0000259" key="8">
    <source>
        <dbReference type="Pfam" id="PF07282"/>
    </source>
</evidence>
<feature type="domain" description="Transposase putative helix-turn-helix" evidence="9">
    <location>
        <begin position="1"/>
        <end position="46"/>
    </location>
</feature>
<evidence type="ECO:0000256" key="1">
    <source>
        <dbReference type="ARBA" id="ARBA00008761"/>
    </source>
</evidence>
<evidence type="ECO:0000256" key="4">
    <source>
        <dbReference type="ARBA" id="ARBA00022833"/>
    </source>
</evidence>
<proteinExistence type="inferred from homology"/>
<organism evidence="10 11">
    <name type="scientific">Acidaminobacter hydrogenoformans DSM 2784</name>
    <dbReference type="NCBI Taxonomy" id="1120920"/>
    <lineage>
        <taxon>Bacteria</taxon>
        <taxon>Bacillati</taxon>
        <taxon>Bacillota</taxon>
        <taxon>Clostridia</taxon>
        <taxon>Peptostreptococcales</taxon>
        <taxon>Acidaminobacteraceae</taxon>
        <taxon>Acidaminobacter</taxon>
    </lineage>
</organism>
<dbReference type="Pfam" id="PF12323">
    <property type="entry name" value="HTH_OrfB_IS605"/>
    <property type="match status" value="1"/>
</dbReference>
<dbReference type="GO" id="GO:0006310">
    <property type="term" value="P:DNA recombination"/>
    <property type="evidence" value="ECO:0007669"/>
    <property type="project" value="UniProtKB-KW"/>
</dbReference>
<evidence type="ECO:0000256" key="3">
    <source>
        <dbReference type="ARBA" id="ARBA00022723"/>
    </source>
</evidence>